<sequence length="254" mass="29764">MLNIENLMSSYFSYIKSNFDISKIENNIYEITTPFLDKSNDNILFYIEKKDDLIELSDGGETLRNLSLSGFDFNSQKRLKELEIILNGFNIQKNNDILFTRANENNFAKKQHNLIQALISVNDMFVLAQGKIQSFFFDDVKNFFEENFIRYTENISLDGKSHLNHKFDFLITKSSQQKERLIKIINNPKNDNLKATLFSFMDLPQERKANADNIIIFNNKEGRNMDALVNASKEHNVKAFLWSKRKEYIHYLVA</sequence>
<dbReference type="AlphaFoldDB" id="A0A5T0DTJ1"/>
<evidence type="ECO:0000313" key="3">
    <source>
        <dbReference type="EMBL" id="EAJ7667956.1"/>
    </source>
</evidence>
<accession>A0A5T0DTJ1</accession>
<comment type="caution">
    <text evidence="3">The sequence shown here is derived from an EMBL/GenBank/DDBJ whole genome shotgun (WGS) entry which is preliminary data.</text>
</comment>
<dbReference type="InterPro" id="IPR014960">
    <property type="entry name" value="DUF1828"/>
</dbReference>
<dbReference type="EMBL" id="AACANT010000016">
    <property type="protein sequence ID" value="EAJ7667956.1"/>
    <property type="molecule type" value="Genomic_DNA"/>
</dbReference>
<dbReference type="RefSeq" id="WP_052785012.1">
    <property type="nucleotide sequence ID" value="NZ_CUMY01000001.1"/>
</dbReference>
<protein>
    <submittedName>
        <fullName evidence="3">DUF1828 domain-containing protein</fullName>
    </submittedName>
</protein>
<dbReference type="Pfam" id="PF08861">
    <property type="entry name" value="DUF1828"/>
    <property type="match status" value="1"/>
</dbReference>
<dbReference type="InterPro" id="IPR014961">
    <property type="entry name" value="DUF1829"/>
</dbReference>
<feature type="domain" description="DUF1828" evidence="1">
    <location>
        <begin position="33"/>
        <end position="121"/>
    </location>
</feature>
<evidence type="ECO:0000259" key="2">
    <source>
        <dbReference type="Pfam" id="PF08862"/>
    </source>
</evidence>
<organism evidence="3">
    <name type="scientific">Campylobacter coli</name>
    <dbReference type="NCBI Taxonomy" id="195"/>
    <lineage>
        <taxon>Bacteria</taxon>
        <taxon>Pseudomonadati</taxon>
        <taxon>Campylobacterota</taxon>
        <taxon>Epsilonproteobacteria</taxon>
        <taxon>Campylobacterales</taxon>
        <taxon>Campylobacteraceae</taxon>
        <taxon>Campylobacter</taxon>
    </lineage>
</organism>
<feature type="domain" description="DUF1829" evidence="2">
    <location>
        <begin position="159"/>
        <end position="245"/>
    </location>
</feature>
<gene>
    <name evidence="3" type="ORF">A9459_08925</name>
</gene>
<reference evidence="3" key="1">
    <citation type="submission" date="2018-05" db="EMBL/GenBank/DDBJ databases">
        <authorList>
            <consortium name="PulseNet: The National Subtyping Network for Foodborne Disease Surveillance"/>
            <person name="Tarr C.L."/>
            <person name="Trees E."/>
            <person name="Katz L.S."/>
            <person name="Carleton-Romer H.A."/>
            <person name="Stroika S."/>
            <person name="Kucerova Z."/>
            <person name="Roache K.F."/>
            <person name="Sabol A.L."/>
            <person name="Besser J."/>
            <person name="Gerner-Smidt P."/>
        </authorList>
    </citation>
    <scope>NUCLEOTIDE SEQUENCE</scope>
    <source>
        <strain evidence="3">2015D-0222</strain>
    </source>
</reference>
<evidence type="ECO:0000259" key="1">
    <source>
        <dbReference type="Pfam" id="PF08861"/>
    </source>
</evidence>
<name>A0A5T0DTJ1_CAMCO</name>
<proteinExistence type="predicted"/>
<dbReference type="Pfam" id="PF08862">
    <property type="entry name" value="DUF1829"/>
    <property type="match status" value="1"/>
</dbReference>